<dbReference type="GO" id="GO:0008235">
    <property type="term" value="F:metalloexopeptidase activity"/>
    <property type="evidence" value="ECO:0007669"/>
    <property type="project" value="InterPro"/>
</dbReference>
<dbReference type="GO" id="GO:0006508">
    <property type="term" value="P:proteolysis"/>
    <property type="evidence" value="ECO:0007669"/>
    <property type="project" value="InterPro"/>
</dbReference>
<dbReference type="Pfam" id="PF04389">
    <property type="entry name" value="Peptidase_M28"/>
    <property type="match status" value="1"/>
</dbReference>
<gene>
    <name evidence="2" type="ORF">HELGO_WM5093</name>
</gene>
<dbReference type="InterPro" id="IPR007484">
    <property type="entry name" value="Peptidase_M28"/>
</dbReference>
<reference evidence="2" key="1">
    <citation type="submission" date="2020-01" db="EMBL/GenBank/DDBJ databases">
        <authorList>
            <person name="Meier V. D."/>
            <person name="Meier V D."/>
        </authorList>
    </citation>
    <scope>NUCLEOTIDE SEQUENCE</scope>
    <source>
        <strain evidence="2">HLG_WM_MAG_05</strain>
    </source>
</reference>
<protein>
    <submittedName>
        <fullName evidence="2">Peptidase M28</fullName>
    </submittedName>
</protein>
<dbReference type="EMBL" id="CACVAU010000058">
    <property type="protein sequence ID" value="CAA6820425.1"/>
    <property type="molecule type" value="Genomic_DNA"/>
</dbReference>
<dbReference type="SUPFAM" id="SSF53187">
    <property type="entry name" value="Zn-dependent exopeptidases"/>
    <property type="match status" value="1"/>
</dbReference>
<dbReference type="AlphaFoldDB" id="A0A6S6TME8"/>
<sequence length="306" mass="34849">MLVQPTWTAQSNKDKVSHISAINLKEYVYTIVQKFDDRIYNNLEMLDATAKYLHDEFSNFSKDVSYQTYVLKNHDEAFEYKNVIVNFKGTNSSSDELVIIGAHYDTFGGHAGANDNTSAVAALLELARVLKSYPPKYNTQIVAYTLEEPPAFRTQKMGSFIHAKRLSENGVNVKVAIVLDMIGFYSDEPNSQNYPVPLMDLYYPKTANFISVVSNLSNILEVREAKNILKRTSNLPVYSMNAPAFIPGIDFSDHHNYWKFGYPSFMISDTAFYRSENYHAPKDTPDTLDYERMAKVVEGVFNMVKN</sequence>
<name>A0A6S6TME8_9BACT</name>
<proteinExistence type="predicted"/>
<evidence type="ECO:0000259" key="1">
    <source>
        <dbReference type="Pfam" id="PF04389"/>
    </source>
</evidence>
<evidence type="ECO:0000313" key="2">
    <source>
        <dbReference type="EMBL" id="CAA6820425.1"/>
    </source>
</evidence>
<dbReference type="PANTHER" id="PTHR12147">
    <property type="entry name" value="METALLOPEPTIDASE M28 FAMILY MEMBER"/>
    <property type="match status" value="1"/>
</dbReference>
<dbReference type="Gene3D" id="3.40.630.10">
    <property type="entry name" value="Zn peptidases"/>
    <property type="match status" value="1"/>
</dbReference>
<dbReference type="InterPro" id="IPR045175">
    <property type="entry name" value="M28_fam"/>
</dbReference>
<feature type="domain" description="Peptidase M28" evidence="1">
    <location>
        <begin position="82"/>
        <end position="302"/>
    </location>
</feature>
<dbReference type="PANTHER" id="PTHR12147:SF26">
    <property type="entry name" value="PEPTIDASE M28 DOMAIN-CONTAINING PROTEIN"/>
    <property type="match status" value="1"/>
</dbReference>
<accession>A0A6S6TME8</accession>
<organism evidence="2">
    <name type="scientific">uncultured Sulfurovum sp</name>
    <dbReference type="NCBI Taxonomy" id="269237"/>
    <lineage>
        <taxon>Bacteria</taxon>
        <taxon>Pseudomonadati</taxon>
        <taxon>Campylobacterota</taxon>
        <taxon>Epsilonproteobacteria</taxon>
        <taxon>Campylobacterales</taxon>
        <taxon>Sulfurovaceae</taxon>
        <taxon>Sulfurovum</taxon>
        <taxon>environmental samples</taxon>
    </lineage>
</organism>